<accession>A0A2M8WSQ8</accession>
<evidence type="ECO:0000259" key="3">
    <source>
        <dbReference type="Pfam" id="PF13399"/>
    </source>
</evidence>
<dbReference type="Pfam" id="PF13399">
    <property type="entry name" value="LytR_C"/>
    <property type="match status" value="1"/>
</dbReference>
<keyword evidence="2" id="KW-0812">Transmembrane</keyword>
<dbReference type="Gene3D" id="3.30.70.2390">
    <property type="match status" value="1"/>
</dbReference>
<gene>
    <name evidence="4" type="ORF">CLV34_1470</name>
</gene>
<feature type="compositionally biased region" description="Polar residues" evidence="1">
    <location>
        <begin position="77"/>
        <end position="97"/>
    </location>
</feature>
<sequence>MSKQSYRYPRDEFDDIPEDSPIGVHRVPRSAWRKVVPFVAVAAVFGIVAFVGVTLWADGFGGGSATADDKDQATTAPRSTAKSTAKSTPKATVASTDGTEDDGGTSAADVDKSTVVAVKNVSNGVTGAAAKDAGTLEAAGFTSVTAGPYTGNAPPAVATVYYKTDDLKSTAAAVADALGIDEVVQTSNLSSPVLVVLAPAG</sequence>
<keyword evidence="2" id="KW-0472">Membrane</keyword>
<protein>
    <submittedName>
        <fullName evidence="4">LytR cell envelope-related transcriptional attenuator</fullName>
    </submittedName>
</protein>
<dbReference type="OrthoDB" id="5147502at2"/>
<reference evidence="4 5" key="1">
    <citation type="submission" date="2017-11" db="EMBL/GenBank/DDBJ databases">
        <title>Genomic Encyclopedia of Archaeal and Bacterial Type Strains, Phase II (KMG-II): From Individual Species to Whole Genera.</title>
        <authorList>
            <person name="Goeker M."/>
        </authorList>
    </citation>
    <scope>NUCLEOTIDE SEQUENCE [LARGE SCALE GENOMIC DNA]</scope>
    <source>
        <strain evidence="4 5">DSM 22413</strain>
    </source>
</reference>
<dbReference type="EMBL" id="PGTZ01000007">
    <property type="protein sequence ID" value="PJI93987.1"/>
    <property type="molecule type" value="Genomic_DNA"/>
</dbReference>
<dbReference type="AlphaFoldDB" id="A0A2M8WSQ8"/>
<evidence type="ECO:0000313" key="4">
    <source>
        <dbReference type="EMBL" id="PJI93987.1"/>
    </source>
</evidence>
<feature type="region of interest" description="Disordered" evidence="1">
    <location>
        <begin position="1"/>
        <end position="23"/>
    </location>
</feature>
<name>A0A2M8WSQ8_9MICO</name>
<evidence type="ECO:0000256" key="2">
    <source>
        <dbReference type="SAM" id="Phobius"/>
    </source>
</evidence>
<organism evidence="4 5">
    <name type="scientific">Luteimicrobium subarcticum</name>
    <dbReference type="NCBI Taxonomy" id="620910"/>
    <lineage>
        <taxon>Bacteria</taxon>
        <taxon>Bacillati</taxon>
        <taxon>Actinomycetota</taxon>
        <taxon>Actinomycetes</taxon>
        <taxon>Micrococcales</taxon>
        <taxon>Luteimicrobium</taxon>
    </lineage>
</organism>
<evidence type="ECO:0000256" key="1">
    <source>
        <dbReference type="SAM" id="MobiDB-lite"/>
    </source>
</evidence>
<feature type="domain" description="LytR/CpsA/Psr regulator C-terminal" evidence="3">
    <location>
        <begin position="115"/>
        <end position="197"/>
    </location>
</feature>
<evidence type="ECO:0000313" key="5">
    <source>
        <dbReference type="Proteomes" id="UP000231586"/>
    </source>
</evidence>
<dbReference type="RefSeq" id="WP_100349591.1">
    <property type="nucleotide sequence ID" value="NZ_PGTZ01000007.1"/>
</dbReference>
<keyword evidence="5" id="KW-1185">Reference proteome</keyword>
<proteinExistence type="predicted"/>
<keyword evidence="2" id="KW-1133">Transmembrane helix</keyword>
<feature type="region of interest" description="Disordered" evidence="1">
    <location>
        <begin position="64"/>
        <end position="108"/>
    </location>
</feature>
<feature type="transmembrane region" description="Helical" evidence="2">
    <location>
        <begin position="35"/>
        <end position="57"/>
    </location>
</feature>
<comment type="caution">
    <text evidence="4">The sequence shown here is derived from an EMBL/GenBank/DDBJ whole genome shotgun (WGS) entry which is preliminary data.</text>
</comment>
<dbReference type="Proteomes" id="UP000231586">
    <property type="component" value="Unassembled WGS sequence"/>
</dbReference>
<dbReference type="InterPro" id="IPR027381">
    <property type="entry name" value="LytR/CpsA/Psr_C"/>
</dbReference>